<dbReference type="AlphaFoldDB" id="A0A2V2N3I1"/>
<feature type="transmembrane region" description="Helical" evidence="1">
    <location>
        <begin position="114"/>
        <end position="144"/>
    </location>
</feature>
<dbReference type="OrthoDB" id="107590at2157"/>
<accession>A0A2V2N3I1</accession>
<feature type="transmembrane region" description="Helical" evidence="1">
    <location>
        <begin position="66"/>
        <end position="94"/>
    </location>
</feature>
<keyword evidence="1" id="KW-0472">Membrane</keyword>
<comment type="caution">
    <text evidence="2">The sequence shown here is derived from an EMBL/GenBank/DDBJ whole genome shotgun (WGS) entry which is preliminary data.</text>
</comment>
<name>A0A2V2N3I1_9EURY</name>
<dbReference type="RefSeq" id="WP_109970137.1">
    <property type="nucleotide sequence ID" value="NZ_CP176093.1"/>
</dbReference>
<feature type="transmembrane region" description="Helical" evidence="1">
    <location>
        <begin position="194"/>
        <end position="212"/>
    </location>
</feature>
<dbReference type="EMBL" id="QGMY01000018">
    <property type="protein sequence ID" value="PWR69813.1"/>
    <property type="molecule type" value="Genomic_DNA"/>
</dbReference>
<feature type="transmembrane region" description="Helical" evidence="1">
    <location>
        <begin position="165"/>
        <end position="188"/>
    </location>
</feature>
<evidence type="ECO:0000313" key="3">
    <source>
        <dbReference type="Proteomes" id="UP000245657"/>
    </source>
</evidence>
<dbReference type="InterPro" id="IPR025098">
    <property type="entry name" value="DUF4013"/>
</dbReference>
<protein>
    <recommendedName>
        <fullName evidence="4">DUF4013 domain-containing protein</fullName>
    </recommendedName>
</protein>
<dbReference type="GeneID" id="97550074"/>
<feature type="transmembrane region" description="Helical" evidence="1">
    <location>
        <begin position="25"/>
        <end position="46"/>
    </location>
</feature>
<evidence type="ECO:0008006" key="4">
    <source>
        <dbReference type="Google" id="ProtNLM"/>
    </source>
</evidence>
<proteinExistence type="predicted"/>
<evidence type="ECO:0000256" key="1">
    <source>
        <dbReference type="SAM" id="Phobius"/>
    </source>
</evidence>
<keyword evidence="1" id="KW-0812">Transmembrane</keyword>
<keyword evidence="1" id="KW-1133">Transmembrane helix</keyword>
<organism evidence="2 3">
    <name type="scientific">Methanospirillum lacunae</name>
    <dbReference type="NCBI Taxonomy" id="668570"/>
    <lineage>
        <taxon>Archaea</taxon>
        <taxon>Methanobacteriati</taxon>
        <taxon>Methanobacteriota</taxon>
        <taxon>Stenosarchaea group</taxon>
        <taxon>Methanomicrobia</taxon>
        <taxon>Methanomicrobiales</taxon>
        <taxon>Methanospirillaceae</taxon>
        <taxon>Methanospirillum</taxon>
    </lineage>
</organism>
<dbReference type="Pfam" id="PF13197">
    <property type="entry name" value="DUF4013"/>
    <property type="match status" value="1"/>
</dbReference>
<evidence type="ECO:0000313" key="2">
    <source>
        <dbReference type="EMBL" id="PWR69813.1"/>
    </source>
</evidence>
<gene>
    <name evidence="2" type="ORF">DK846_16690</name>
</gene>
<sequence>MDIGSAIRDSIDYTKESVWQQWKRWILLTIMSIIFPLMMGYTLEIYRGKTPPPEVENFGKLFVNGLKYLVAICVYFIPVLIVTVVSFMAIGMSIFSKIAAGGEFHFNLHDLAPYIFPIIGSSLLIFILGIITVLISSIGIIRMARTESFMEAFNFSAILQTIREIGWGSYLLASVVLWVISFVVGIFFNLVTEIPYLGFIIMFFVSVVFTIFEARYLALVYESGNQ</sequence>
<keyword evidence="3" id="KW-1185">Reference proteome</keyword>
<reference evidence="2 3" key="1">
    <citation type="submission" date="2018-05" db="EMBL/GenBank/DDBJ databases">
        <title>Draft genome of Methanospirillum lacunae Ki8-1.</title>
        <authorList>
            <person name="Dueholm M.S."/>
            <person name="Nielsen P.H."/>
            <person name="Bakmann L.F."/>
            <person name="Otzen D.E."/>
        </authorList>
    </citation>
    <scope>NUCLEOTIDE SEQUENCE [LARGE SCALE GENOMIC DNA]</scope>
    <source>
        <strain evidence="2 3">Ki8-1</strain>
    </source>
</reference>
<dbReference type="Proteomes" id="UP000245657">
    <property type="component" value="Unassembled WGS sequence"/>
</dbReference>